<evidence type="ECO:0000256" key="4">
    <source>
        <dbReference type="ARBA" id="ARBA00022970"/>
    </source>
</evidence>
<dbReference type="SUPFAM" id="SSF53822">
    <property type="entry name" value="Periplasmic binding protein-like I"/>
    <property type="match status" value="1"/>
</dbReference>
<dbReference type="RefSeq" id="WP_140587616.1">
    <property type="nucleotide sequence ID" value="NZ_VFRR01000006.1"/>
</dbReference>
<feature type="domain" description="Leucine-binding protein" evidence="6">
    <location>
        <begin position="26"/>
        <end position="366"/>
    </location>
</feature>
<evidence type="ECO:0000256" key="3">
    <source>
        <dbReference type="ARBA" id="ARBA00022729"/>
    </source>
</evidence>
<protein>
    <submittedName>
        <fullName evidence="7">Branched-chain amino acid ABC transporter substrate-binding protein</fullName>
    </submittedName>
</protein>
<evidence type="ECO:0000256" key="5">
    <source>
        <dbReference type="SAM" id="SignalP"/>
    </source>
</evidence>
<dbReference type="Gene3D" id="3.40.50.2300">
    <property type="match status" value="2"/>
</dbReference>
<dbReference type="PANTHER" id="PTHR47151:SF2">
    <property type="entry name" value="AMINO ACID BINDING PROTEIN"/>
    <property type="match status" value="1"/>
</dbReference>
<name>A0A501X1J4_9GAMM</name>
<keyword evidence="3 5" id="KW-0732">Signal</keyword>
<dbReference type="CDD" id="cd06342">
    <property type="entry name" value="PBP1_ABC_LIVBP-like"/>
    <property type="match status" value="1"/>
</dbReference>
<dbReference type="EMBL" id="VFRR01000006">
    <property type="protein sequence ID" value="TPE54345.1"/>
    <property type="molecule type" value="Genomic_DNA"/>
</dbReference>
<feature type="chain" id="PRO_5021498565" evidence="5">
    <location>
        <begin position="25"/>
        <end position="372"/>
    </location>
</feature>
<keyword evidence="2" id="KW-0813">Transport</keyword>
<evidence type="ECO:0000259" key="6">
    <source>
        <dbReference type="Pfam" id="PF13458"/>
    </source>
</evidence>
<feature type="signal peptide" evidence="5">
    <location>
        <begin position="1"/>
        <end position="24"/>
    </location>
</feature>
<organism evidence="7 8">
    <name type="scientific">Maribrevibacterium harenarium</name>
    <dbReference type="NCBI Taxonomy" id="2589817"/>
    <lineage>
        <taxon>Bacteria</taxon>
        <taxon>Pseudomonadati</taxon>
        <taxon>Pseudomonadota</taxon>
        <taxon>Gammaproteobacteria</taxon>
        <taxon>Oceanospirillales</taxon>
        <taxon>Oceanospirillaceae</taxon>
        <taxon>Maribrevibacterium</taxon>
    </lineage>
</organism>
<comment type="similarity">
    <text evidence="1">Belongs to the leucine-binding protein family.</text>
</comment>
<dbReference type="PANTHER" id="PTHR47151">
    <property type="entry name" value="LEU/ILE/VAL-BINDING ABC TRANSPORTER SUBUNIT"/>
    <property type="match status" value="1"/>
</dbReference>
<comment type="caution">
    <text evidence="7">The sequence shown here is derived from an EMBL/GenBank/DDBJ whole genome shotgun (WGS) entry which is preliminary data.</text>
</comment>
<sequence length="372" mass="39132">MSKAVVKKTLVSLAVAGAITAAQADIVVGVAGPHTGAYAAFGEQLWRGAAKAAEDINAQGGINGEMIKLVKADDACEPKQAVSIANRLVDSDEAVAVVGHFCSSSSIPASVIYDEAGVLMVTPASTNPALTDRGLPGVFRVCGRDDQQGDVAASYIVGELGAKRVAVIHDKDTYGKGLADAMKSTLNSYGVKEVLYEGLTRGEKDFNALVTKIRSVDADVVYFGGLHSEAGPLVRQMREQGLTAKFISGDGIVSEEFVSVAGSPEYVDGVLMTFGADPTSYPAGKAVVKSFRDTGVEPEGYVMYSYTAMQVVAKALAANDLDPVAASDWLHSGVKVDTAMGTKSFDDKGDLLVSDYVMYEWDAKGKYNMLNK</sequence>
<reference evidence="7 8" key="1">
    <citation type="submission" date="2019-06" db="EMBL/GenBank/DDBJ databases">
        <title>A novel bacterium of genus Marinomonas, isolated from coastal sand.</title>
        <authorList>
            <person name="Huang H."/>
            <person name="Mo K."/>
            <person name="Hu Y."/>
        </authorList>
    </citation>
    <scope>NUCLEOTIDE SEQUENCE [LARGE SCALE GENOMIC DNA]</scope>
    <source>
        <strain evidence="7 8">HB171799</strain>
    </source>
</reference>
<dbReference type="PRINTS" id="PR00337">
    <property type="entry name" value="LEUILEVALBP"/>
</dbReference>
<dbReference type="InterPro" id="IPR028082">
    <property type="entry name" value="Peripla_BP_I"/>
</dbReference>
<keyword evidence="4" id="KW-0029">Amino-acid transport</keyword>
<dbReference type="GO" id="GO:0006865">
    <property type="term" value="P:amino acid transport"/>
    <property type="evidence" value="ECO:0007669"/>
    <property type="project" value="UniProtKB-KW"/>
</dbReference>
<dbReference type="InterPro" id="IPR028081">
    <property type="entry name" value="Leu-bd"/>
</dbReference>
<dbReference type="OrthoDB" id="9768386at2"/>
<dbReference type="Pfam" id="PF13458">
    <property type="entry name" value="Peripla_BP_6"/>
    <property type="match status" value="1"/>
</dbReference>
<proteinExistence type="inferred from homology"/>
<gene>
    <name evidence="7" type="ORF">FJM67_05215</name>
</gene>
<keyword evidence="8" id="KW-1185">Reference proteome</keyword>
<evidence type="ECO:0000256" key="1">
    <source>
        <dbReference type="ARBA" id="ARBA00010062"/>
    </source>
</evidence>
<accession>A0A501X1J4</accession>
<dbReference type="AlphaFoldDB" id="A0A501X1J4"/>
<evidence type="ECO:0000256" key="2">
    <source>
        <dbReference type="ARBA" id="ARBA00022448"/>
    </source>
</evidence>
<evidence type="ECO:0000313" key="7">
    <source>
        <dbReference type="EMBL" id="TPE54345.1"/>
    </source>
</evidence>
<evidence type="ECO:0000313" key="8">
    <source>
        <dbReference type="Proteomes" id="UP000315901"/>
    </source>
</evidence>
<dbReference type="InterPro" id="IPR000709">
    <property type="entry name" value="Leu_Ile_Val-bd"/>
</dbReference>
<dbReference type="Proteomes" id="UP000315901">
    <property type="component" value="Unassembled WGS sequence"/>
</dbReference>